<keyword evidence="3" id="KW-0812">Transmembrane</keyword>
<keyword evidence="3" id="KW-0472">Membrane</keyword>
<evidence type="ECO:0000256" key="1">
    <source>
        <dbReference type="SAM" id="Coils"/>
    </source>
</evidence>
<evidence type="ECO:0000313" key="6">
    <source>
        <dbReference type="Proteomes" id="UP000722791"/>
    </source>
</evidence>
<dbReference type="AlphaFoldDB" id="A0A8J4DE06"/>
<keyword evidence="3" id="KW-1133">Transmembrane helix</keyword>
<feature type="compositionally biased region" description="Basic and acidic residues" evidence="2">
    <location>
        <begin position="352"/>
        <end position="367"/>
    </location>
</feature>
<feature type="transmembrane region" description="Helical" evidence="3">
    <location>
        <begin position="44"/>
        <end position="69"/>
    </location>
</feature>
<reference evidence="5" key="1">
    <citation type="journal article" date="2021" name="Proc. Natl. Acad. Sci. U.S.A.">
        <title>Three genomes in the algal genus Volvox reveal the fate of a haploid sex-determining region after a transition to homothallism.</title>
        <authorList>
            <person name="Yamamoto K."/>
            <person name="Hamaji T."/>
            <person name="Kawai-Toyooka H."/>
            <person name="Matsuzaki R."/>
            <person name="Takahashi F."/>
            <person name="Nishimura Y."/>
            <person name="Kawachi M."/>
            <person name="Noguchi H."/>
            <person name="Minakuchi Y."/>
            <person name="Umen J.G."/>
            <person name="Toyoda A."/>
            <person name="Nozaki H."/>
        </authorList>
    </citation>
    <scope>NUCLEOTIDE SEQUENCE</scope>
    <source>
        <strain evidence="5">NIES-3785</strain>
        <strain evidence="4">NIES-3786</strain>
    </source>
</reference>
<feature type="compositionally biased region" description="Basic and acidic residues" evidence="2">
    <location>
        <begin position="277"/>
        <end position="301"/>
    </location>
</feature>
<dbReference type="EMBL" id="BNCP01000010">
    <property type="protein sequence ID" value="GIL77026.1"/>
    <property type="molecule type" value="Genomic_DNA"/>
</dbReference>
<protein>
    <submittedName>
        <fullName evidence="5">Uncharacterized protein</fullName>
    </submittedName>
</protein>
<dbReference type="EMBL" id="BNCQ01000004">
    <property type="protein sequence ID" value="GIL97666.1"/>
    <property type="molecule type" value="Genomic_DNA"/>
</dbReference>
<dbReference type="Proteomes" id="UP000722791">
    <property type="component" value="Unassembled WGS sequence"/>
</dbReference>
<sequence>MDEGPRYPGSLVVQHVKQQTLELVDKYRRRRKRATELPRAASLLLAWEGAIVAGAFLVAIAHVAASAYMMERFDERTRRTSLVRYYQQRAELAAEAVRHVQDSIAYYSRHAAAVERQLECSNAAARECRQRLLERRRQLEKELAAALGREARPSGSGGGGGALASVLAPWRAIYVRLRLDGWRRELEGMDREAGHLEQSLQHYHRLAEQARNKLRSLAKELRREAAAYEALHARLNAWRSYSCRSLVFSGGGQLGLPGLSWQGESQRHRGRQAAGIEDIHKEDVEGGGEARGDGNRDEGAWSRRSSTSSSGQVLWSWTMQVYTPSWMDDDEGFDPPPPRGKAPGDSDDEEAGNSKDEGELGKIREGGIGDFLSEARPLLENALSRW</sequence>
<feature type="coiled-coil region" evidence="1">
    <location>
        <begin position="179"/>
        <end position="231"/>
    </location>
</feature>
<dbReference type="OrthoDB" id="546540at2759"/>
<dbReference type="Proteomes" id="UP000747110">
    <property type="component" value="Unassembled WGS sequence"/>
</dbReference>
<gene>
    <name evidence="4" type="ORF">Vretifemale_6598</name>
    <name evidence="5" type="ORF">Vretimale_3256</name>
</gene>
<accession>A0A8J4DE06</accession>
<evidence type="ECO:0000313" key="5">
    <source>
        <dbReference type="EMBL" id="GIL97666.1"/>
    </source>
</evidence>
<organism evidence="5 6">
    <name type="scientific">Volvox reticuliferus</name>
    <dbReference type="NCBI Taxonomy" id="1737510"/>
    <lineage>
        <taxon>Eukaryota</taxon>
        <taxon>Viridiplantae</taxon>
        <taxon>Chlorophyta</taxon>
        <taxon>core chlorophytes</taxon>
        <taxon>Chlorophyceae</taxon>
        <taxon>CS clade</taxon>
        <taxon>Chlamydomonadales</taxon>
        <taxon>Volvocaceae</taxon>
        <taxon>Volvox</taxon>
    </lineage>
</organism>
<keyword evidence="1" id="KW-0175">Coiled coil</keyword>
<feature type="region of interest" description="Disordered" evidence="2">
    <location>
        <begin position="326"/>
        <end position="370"/>
    </location>
</feature>
<evidence type="ECO:0000256" key="3">
    <source>
        <dbReference type="SAM" id="Phobius"/>
    </source>
</evidence>
<feature type="region of interest" description="Disordered" evidence="2">
    <location>
        <begin position="258"/>
        <end position="307"/>
    </location>
</feature>
<proteinExistence type="predicted"/>
<name>A0A8J4DE06_9CHLO</name>
<keyword evidence="7" id="KW-1185">Reference proteome</keyword>
<comment type="caution">
    <text evidence="5">The sequence shown here is derived from an EMBL/GenBank/DDBJ whole genome shotgun (WGS) entry which is preliminary data.</text>
</comment>
<feature type="coiled-coil region" evidence="1">
    <location>
        <begin position="122"/>
        <end position="149"/>
    </location>
</feature>
<evidence type="ECO:0000313" key="7">
    <source>
        <dbReference type="Proteomes" id="UP000747110"/>
    </source>
</evidence>
<evidence type="ECO:0000256" key="2">
    <source>
        <dbReference type="SAM" id="MobiDB-lite"/>
    </source>
</evidence>
<evidence type="ECO:0000313" key="4">
    <source>
        <dbReference type="EMBL" id="GIL77026.1"/>
    </source>
</evidence>